<dbReference type="Proteomes" id="UP000317303">
    <property type="component" value="Unassembled WGS sequence"/>
</dbReference>
<feature type="transmembrane region" description="Helical" evidence="2">
    <location>
        <begin position="149"/>
        <end position="179"/>
    </location>
</feature>
<dbReference type="RefSeq" id="WP_051757790.1">
    <property type="nucleotide sequence ID" value="NZ_JOIJ01000007.1"/>
</dbReference>
<feature type="transmembrane region" description="Helical" evidence="2">
    <location>
        <begin position="233"/>
        <end position="251"/>
    </location>
</feature>
<keyword evidence="2" id="KW-0812">Transmembrane</keyword>
<sequence>MTVGTAESEAPVGAAGRVTVAWLAGVVLAGIGTGLAVVALTLPWVSATMQQAVEALPITAIARFGPLFAVLLVLSAVAAAVGFAGAARSSRVAAVVAAGCGPVVPIFALWVGWQPPEPALRAGAEAVRPDWEVALQAGAPLSASPAPGLYLYAVGALLISLGVAVSAGGSAATLLVAPARVGEPSLRARRIVGWGALVLALPLAVLSLSWPWFEITADDWPPAVEGWQTVYRAGLVLTFFCAVGIVLTAGVRRRIWRAVGVHCVCAVGGVLALNAILVWDPYGTFGDLVSAYASLSLGGGFVAGAAAVLALAYAFVLAPVPGEGPSEDDTEDDNAAVAEGEPA</sequence>
<evidence type="ECO:0000313" key="3">
    <source>
        <dbReference type="EMBL" id="TWH21067.1"/>
    </source>
</evidence>
<organism evidence="3 4">
    <name type="scientific">Prauserella rugosa</name>
    <dbReference type="NCBI Taxonomy" id="43354"/>
    <lineage>
        <taxon>Bacteria</taxon>
        <taxon>Bacillati</taxon>
        <taxon>Actinomycetota</taxon>
        <taxon>Actinomycetes</taxon>
        <taxon>Pseudonocardiales</taxon>
        <taxon>Pseudonocardiaceae</taxon>
        <taxon>Prauserella</taxon>
    </lineage>
</organism>
<evidence type="ECO:0000256" key="2">
    <source>
        <dbReference type="SAM" id="Phobius"/>
    </source>
</evidence>
<proteinExistence type="predicted"/>
<feature type="region of interest" description="Disordered" evidence="1">
    <location>
        <begin position="323"/>
        <end position="343"/>
    </location>
</feature>
<feature type="compositionally biased region" description="Acidic residues" evidence="1">
    <location>
        <begin position="325"/>
        <end position="334"/>
    </location>
</feature>
<accession>A0A660CGR7</accession>
<dbReference type="AlphaFoldDB" id="A0A660CGR7"/>
<gene>
    <name evidence="3" type="ORF">JD82_02920</name>
</gene>
<keyword evidence="2" id="KW-1133">Transmembrane helix</keyword>
<feature type="transmembrane region" description="Helical" evidence="2">
    <location>
        <begin position="20"/>
        <end position="44"/>
    </location>
</feature>
<evidence type="ECO:0000313" key="4">
    <source>
        <dbReference type="Proteomes" id="UP000317303"/>
    </source>
</evidence>
<evidence type="ECO:0000256" key="1">
    <source>
        <dbReference type="SAM" id="MobiDB-lite"/>
    </source>
</evidence>
<comment type="caution">
    <text evidence="3">The sequence shown here is derived from an EMBL/GenBank/DDBJ whole genome shotgun (WGS) entry which is preliminary data.</text>
</comment>
<dbReference type="EMBL" id="VLJV01000001">
    <property type="protein sequence ID" value="TWH21067.1"/>
    <property type="molecule type" value="Genomic_DNA"/>
</dbReference>
<keyword evidence="2" id="KW-0472">Membrane</keyword>
<reference evidence="3 4" key="1">
    <citation type="submission" date="2019-07" db="EMBL/GenBank/DDBJ databases">
        <title>R&amp;d 2014.</title>
        <authorList>
            <person name="Klenk H.-P."/>
        </authorList>
    </citation>
    <scope>NUCLEOTIDE SEQUENCE [LARGE SCALE GENOMIC DNA]</scope>
    <source>
        <strain evidence="3 4">DSM 43194</strain>
    </source>
</reference>
<name>A0A660CGR7_9PSEU</name>
<dbReference type="OrthoDB" id="10021138at2"/>
<keyword evidence="4" id="KW-1185">Reference proteome</keyword>
<feature type="transmembrane region" description="Helical" evidence="2">
    <location>
        <begin position="92"/>
        <end position="113"/>
    </location>
</feature>
<feature type="transmembrane region" description="Helical" evidence="2">
    <location>
        <begin position="64"/>
        <end position="85"/>
    </location>
</feature>
<protein>
    <submittedName>
        <fullName evidence="3">Uncharacterized protein</fullName>
    </submittedName>
</protein>
<feature type="transmembrane region" description="Helical" evidence="2">
    <location>
        <begin position="258"/>
        <end position="279"/>
    </location>
</feature>
<feature type="transmembrane region" description="Helical" evidence="2">
    <location>
        <begin position="291"/>
        <end position="316"/>
    </location>
</feature>
<feature type="transmembrane region" description="Helical" evidence="2">
    <location>
        <begin position="191"/>
        <end position="213"/>
    </location>
</feature>